<keyword evidence="3" id="KW-1185">Reference proteome</keyword>
<protein>
    <submittedName>
        <fullName evidence="2">Uncharacterized protein</fullName>
    </submittedName>
</protein>
<organism evidence="2 3">
    <name type="scientific">Cystobacter fuscus (strain ATCC 25194 / DSM 2262 / NBRC 100088 / M29)</name>
    <dbReference type="NCBI Taxonomy" id="1242864"/>
    <lineage>
        <taxon>Bacteria</taxon>
        <taxon>Pseudomonadati</taxon>
        <taxon>Myxococcota</taxon>
        <taxon>Myxococcia</taxon>
        <taxon>Myxococcales</taxon>
        <taxon>Cystobacterineae</taxon>
        <taxon>Archangiaceae</taxon>
        <taxon>Cystobacter</taxon>
    </lineage>
</organism>
<accession>S9PDB2</accession>
<feature type="compositionally biased region" description="Basic residues" evidence="1">
    <location>
        <begin position="28"/>
        <end position="39"/>
    </location>
</feature>
<feature type="region of interest" description="Disordered" evidence="1">
    <location>
        <begin position="1"/>
        <end position="47"/>
    </location>
</feature>
<dbReference type="EMBL" id="ANAH02000014">
    <property type="protein sequence ID" value="EPX60287.1"/>
    <property type="molecule type" value="Genomic_DNA"/>
</dbReference>
<gene>
    <name evidence="2" type="ORF">D187_002373</name>
</gene>
<evidence type="ECO:0000256" key="1">
    <source>
        <dbReference type="SAM" id="MobiDB-lite"/>
    </source>
</evidence>
<dbReference type="Proteomes" id="UP000011682">
    <property type="component" value="Unassembled WGS sequence"/>
</dbReference>
<evidence type="ECO:0000313" key="3">
    <source>
        <dbReference type="Proteomes" id="UP000011682"/>
    </source>
</evidence>
<dbReference type="AlphaFoldDB" id="S9PDB2"/>
<comment type="caution">
    <text evidence="2">The sequence shown here is derived from an EMBL/GenBank/DDBJ whole genome shotgun (WGS) entry which is preliminary data.</text>
</comment>
<proteinExistence type="predicted"/>
<reference evidence="2" key="1">
    <citation type="submission" date="2013-05" db="EMBL/GenBank/DDBJ databases">
        <title>Genome assembly of Cystobacter fuscus DSM 2262.</title>
        <authorList>
            <person name="Sharma G."/>
            <person name="Khatri I."/>
            <person name="Kaur C."/>
            <person name="Mayilraj S."/>
            <person name="Subramanian S."/>
        </authorList>
    </citation>
    <scope>NUCLEOTIDE SEQUENCE [LARGE SCALE GENOMIC DNA]</scope>
    <source>
        <strain evidence="2">DSM 2262</strain>
    </source>
</reference>
<name>S9PDB2_CYSF2</name>
<evidence type="ECO:0000313" key="2">
    <source>
        <dbReference type="EMBL" id="EPX60287.1"/>
    </source>
</evidence>
<sequence>MPLRGEQRPPRRSALGAEARRRCTISSHGRRTTWTRRHTASPTRAVS</sequence>